<keyword evidence="2" id="KW-1133">Transmembrane helix</keyword>
<dbReference type="AlphaFoldDB" id="A0A7J6E8K0"/>
<keyword evidence="1" id="KW-0175">Coiled coil</keyword>
<dbReference type="EMBL" id="JAATIQ010000053">
    <property type="protein sequence ID" value="KAF4392392.1"/>
    <property type="molecule type" value="Genomic_DNA"/>
</dbReference>
<accession>A0A7J6E8K0</accession>
<evidence type="ECO:0000313" key="5">
    <source>
        <dbReference type="Proteomes" id="UP000525078"/>
    </source>
</evidence>
<sequence length="121" mass="14064">MNFGYLILTTIIGLSTTTISYFVVSPTIERWQMKQMRKEKLKVIKEALEEANERVERLENRHERILSQFCGYYLTHAELEEAVVAARNAVKEALVVTSTLTKMQIHLINSLSTDYYHNIDL</sequence>
<name>A0A7J6E8K0_CANSA</name>
<dbReference type="Proteomes" id="UP000525078">
    <property type="component" value="Unassembled WGS sequence"/>
</dbReference>
<protein>
    <submittedName>
        <fullName evidence="3">Uncharacterized protein</fullName>
    </submittedName>
</protein>
<evidence type="ECO:0000256" key="2">
    <source>
        <dbReference type="SAM" id="Phobius"/>
    </source>
</evidence>
<organism evidence="3 5">
    <name type="scientific">Cannabis sativa</name>
    <name type="common">Hemp</name>
    <name type="synonym">Marijuana</name>
    <dbReference type="NCBI Taxonomy" id="3483"/>
    <lineage>
        <taxon>Eukaryota</taxon>
        <taxon>Viridiplantae</taxon>
        <taxon>Streptophyta</taxon>
        <taxon>Embryophyta</taxon>
        <taxon>Tracheophyta</taxon>
        <taxon>Spermatophyta</taxon>
        <taxon>Magnoliopsida</taxon>
        <taxon>eudicotyledons</taxon>
        <taxon>Gunneridae</taxon>
        <taxon>Pentapetalae</taxon>
        <taxon>rosids</taxon>
        <taxon>fabids</taxon>
        <taxon>Rosales</taxon>
        <taxon>Cannabaceae</taxon>
        <taxon>Cannabis</taxon>
    </lineage>
</organism>
<keyword evidence="2" id="KW-0472">Membrane</keyword>
<reference evidence="5 6" key="1">
    <citation type="journal article" date="2020" name="bioRxiv">
        <title>Sequence and annotation of 42 cannabis genomes reveals extensive copy number variation in cannabinoid synthesis and pathogen resistance genes.</title>
        <authorList>
            <person name="Mckernan K.J."/>
            <person name="Helbert Y."/>
            <person name="Kane L.T."/>
            <person name="Ebling H."/>
            <person name="Zhang L."/>
            <person name="Liu B."/>
            <person name="Eaton Z."/>
            <person name="Mclaughlin S."/>
            <person name="Kingan S."/>
            <person name="Baybayan P."/>
            <person name="Concepcion G."/>
            <person name="Jordan M."/>
            <person name="Riva A."/>
            <person name="Barbazuk W."/>
            <person name="Harkins T."/>
        </authorList>
    </citation>
    <scope>NUCLEOTIDE SEQUENCE [LARGE SCALE GENOMIC DNA]</scope>
    <source>
        <strain evidence="5 6">cv. Jamaican Lion 4</strain>
        <strain evidence="4">Father</strain>
        <strain evidence="3">Mother</strain>
        <tissue evidence="3">Leaf</tissue>
    </source>
</reference>
<proteinExistence type="predicted"/>
<feature type="transmembrane region" description="Helical" evidence="2">
    <location>
        <begin position="6"/>
        <end position="28"/>
    </location>
</feature>
<keyword evidence="6" id="KW-1185">Reference proteome</keyword>
<gene>
    <name evidence="3" type="ORF">F8388_009622</name>
    <name evidence="4" type="ORF">G4B88_005351</name>
</gene>
<evidence type="ECO:0000256" key="1">
    <source>
        <dbReference type="SAM" id="Coils"/>
    </source>
</evidence>
<feature type="coiled-coil region" evidence="1">
    <location>
        <begin position="34"/>
        <end position="68"/>
    </location>
</feature>
<evidence type="ECO:0000313" key="4">
    <source>
        <dbReference type="EMBL" id="KAF4392392.1"/>
    </source>
</evidence>
<keyword evidence="2" id="KW-0812">Transmembrane</keyword>
<dbReference type="EMBL" id="JAATIP010000278">
    <property type="protein sequence ID" value="KAF4354631.1"/>
    <property type="molecule type" value="Genomic_DNA"/>
</dbReference>
<dbReference type="Proteomes" id="UP000583929">
    <property type="component" value="Unassembled WGS sequence"/>
</dbReference>
<comment type="caution">
    <text evidence="3">The sequence shown here is derived from an EMBL/GenBank/DDBJ whole genome shotgun (WGS) entry which is preliminary data.</text>
</comment>
<evidence type="ECO:0000313" key="6">
    <source>
        <dbReference type="Proteomes" id="UP000583929"/>
    </source>
</evidence>
<evidence type="ECO:0000313" key="3">
    <source>
        <dbReference type="EMBL" id="KAF4354631.1"/>
    </source>
</evidence>